<dbReference type="InterPro" id="IPR006312">
    <property type="entry name" value="TatA/E"/>
</dbReference>
<dbReference type="PANTHER" id="PTHR42982:SF1">
    <property type="entry name" value="SEC-INDEPENDENT PROTEIN TRANSLOCASE PROTEIN TATA"/>
    <property type="match status" value="1"/>
</dbReference>
<comment type="similarity">
    <text evidence="9">Belongs to the TatA/E family.</text>
</comment>
<sequence length="100" mass="10915">MRWSARCVSRWHGSHTTLFSGIDGMLMTVSSMATGLFLAFGFPGLPEMLIVLVICLVLFGGAKLPSLMRNLGRSANEFKRGMAESGDDEDEATDRTDEKA</sequence>
<dbReference type="InterPro" id="IPR003369">
    <property type="entry name" value="TatA/B/E"/>
</dbReference>
<dbReference type="AlphaFoldDB" id="Q7UQP7"/>
<accession>Q7UQP7</accession>
<protein>
    <recommendedName>
        <fullName evidence="9">Sec-independent protein translocase protein TatA</fullName>
    </recommendedName>
</protein>
<dbReference type="EMBL" id="BX294143">
    <property type="protein sequence ID" value="CAD74653.1"/>
    <property type="molecule type" value="Genomic_DNA"/>
</dbReference>
<dbReference type="PATRIC" id="fig|243090.15.peg.2981"/>
<evidence type="ECO:0000256" key="6">
    <source>
        <dbReference type="ARBA" id="ARBA00022989"/>
    </source>
</evidence>
<dbReference type="OrthoDB" id="9814953at2"/>
<keyword evidence="12" id="KW-1185">Reference proteome</keyword>
<proteinExistence type="inferred from homology"/>
<evidence type="ECO:0000256" key="5">
    <source>
        <dbReference type="ARBA" id="ARBA00022927"/>
    </source>
</evidence>
<dbReference type="GO" id="GO:0043953">
    <property type="term" value="P:protein transport by the Tat complex"/>
    <property type="evidence" value="ECO:0007669"/>
    <property type="project" value="UniProtKB-UniRule"/>
</dbReference>
<keyword evidence="7 9" id="KW-0811">Translocation</keyword>
<feature type="transmembrane region" description="Helical" evidence="9">
    <location>
        <begin position="21"/>
        <end position="42"/>
    </location>
</feature>
<dbReference type="NCBIfam" id="TIGR01411">
    <property type="entry name" value="tatAE"/>
    <property type="match status" value="1"/>
</dbReference>
<name>Q7UQP7_RHOBA</name>
<keyword evidence="9" id="KW-0997">Cell inner membrane</keyword>
<dbReference type="eggNOG" id="COG1826">
    <property type="taxonomic scope" value="Bacteria"/>
</dbReference>
<dbReference type="EnsemblBacteria" id="CAD74653">
    <property type="protein sequence ID" value="CAD74653"/>
    <property type="gene ID" value="RB6180"/>
</dbReference>
<dbReference type="Pfam" id="PF02416">
    <property type="entry name" value="TatA_B_E"/>
    <property type="match status" value="1"/>
</dbReference>
<dbReference type="InParanoid" id="Q7UQP7"/>
<comment type="caution">
    <text evidence="9">Lacks conserved residue(s) required for the propagation of feature annotation.</text>
</comment>
<evidence type="ECO:0000313" key="12">
    <source>
        <dbReference type="Proteomes" id="UP000001025"/>
    </source>
</evidence>
<dbReference type="GO" id="GO:0008320">
    <property type="term" value="F:protein transmembrane transporter activity"/>
    <property type="evidence" value="ECO:0007669"/>
    <property type="project" value="UniProtKB-UniRule"/>
</dbReference>
<evidence type="ECO:0000313" key="11">
    <source>
        <dbReference type="EMBL" id="CAD74653.1"/>
    </source>
</evidence>
<feature type="transmembrane region" description="Helical" evidence="9">
    <location>
        <begin position="48"/>
        <end position="64"/>
    </location>
</feature>
<gene>
    <name evidence="9" type="primary">tatA</name>
    <name evidence="11" type="ordered locus">RB6180</name>
</gene>
<dbReference type="Gene3D" id="1.20.5.3310">
    <property type="match status" value="1"/>
</dbReference>
<dbReference type="KEGG" id="rba:RB6180"/>
<evidence type="ECO:0000256" key="7">
    <source>
        <dbReference type="ARBA" id="ARBA00023010"/>
    </source>
</evidence>
<keyword evidence="8 9" id="KW-0472">Membrane</keyword>
<evidence type="ECO:0000256" key="9">
    <source>
        <dbReference type="HAMAP-Rule" id="MF_00236"/>
    </source>
</evidence>
<evidence type="ECO:0000256" key="1">
    <source>
        <dbReference type="ARBA" id="ARBA00004162"/>
    </source>
</evidence>
<dbReference type="HAMAP" id="MF_00236">
    <property type="entry name" value="TatA_E"/>
    <property type="match status" value="1"/>
</dbReference>
<dbReference type="Proteomes" id="UP000001025">
    <property type="component" value="Chromosome"/>
</dbReference>
<keyword evidence="2 9" id="KW-0813">Transport</keyword>
<evidence type="ECO:0000256" key="3">
    <source>
        <dbReference type="ARBA" id="ARBA00022475"/>
    </source>
</evidence>
<dbReference type="STRING" id="243090.RB6180"/>
<dbReference type="HOGENOM" id="CLU_2303798_0_0_0"/>
<evidence type="ECO:0000256" key="2">
    <source>
        <dbReference type="ARBA" id="ARBA00022448"/>
    </source>
</evidence>
<evidence type="ECO:0000256" key="8">
    <source>
        <dbReference type="ARBA" id="ARBA00023136"/>
    </source>
</evidence>
<keyword evidence="5 9" id="KW-0653">Protein transport</keyword>
<evidence type="ECO:0000256" key="4">
    <source>
        <dbReference type="ARBA" id="ARBA00022692"/>
    </source>
</evidence>
<evidence type="ECO:0000256" key="10">
    <source>
        <dbReference type="SAM" id="MobiDB-lite"/>
    </source>
</evidence>
<dbReference type="GO" id="GO:0033281">
    <property type="term" value="C:TAT protein transport complex"/>
    <property type="evidence" value="ECO:0007669"/>
    <property type="project" value="UniProtKB-UniRule"/>
</dbReference>
<keyword evidence="6 9" id="KW-1133">Transmembrane helix</keyword>
<dbReference type="PANTHER" id="PTHR42982">
    <property type="entry name" value="SEC-INDEPENDENT PROTEIN TRANSLOCASE PROTEIN TATA"/>
    <property type="match status" value="1"/>
</dbReference>
<keyword evidence="4 9" id="KW-0812">Transmembrane</keyword>
<comment type="subunit">
    <text evidence="9">Forms a complex with TatC.</text>
</comment>
<comment type="subcellular location">
    <subcellularLocation>
        <location evidence="9">Cell inner membrane</location>
        <topology evidence="9">Single-pass membrane protein</topology>
    </subcellularLocation>
    <subcellularLocation>
        <location evidence="1">Cell membrane</location>
        <topology evidence="1">Single-pass membrane protein</topology>
    </subcellularLocation>
</comment>
<organism evidence="11 12">
    <name type="scientific">Rhodopirellula baltica (strain DSM 10527 / NCIMB 13988 / SH1)</name>
    <dbReference type="NCBI Taxonomy" id="243090"/>
    <lineage>
        <taxon>Bacteria</taxon>
        <taxon>Pseudomonadati</taxon>
        <taxon>Planctomycetota</taxon>
        <taxon>Planctomycetia</taxon>
        <taxon>Pirellulales</taxon>
        <taxon>Pirellulaceae</taxon>
        <taxon>Rhodopirellula</taxon>
    </lineage>
</organism>
<reference evidence="11 12" key="1">
    <citation type="journal article" date="2003" name="Proc. Natl. Acad. Sci. U.S.A.">
        <title>Complete genome sequence of the marine planctomycete Pirellula sp. strain 1.</title>
        <authorList>
            <person name="Gloeckner F.O."/>
            <person name="Kube M."/>
            <person name="Bauer M."/>
            <person name="Teeling H."/>
            <person name="Lombardot T."/>
            <person name="Ludwig W."/>
            <person name="Gade D."/>
            <person name="Beck A."/>
            <person name="Borzym K."/>
            <person name="Heitmann K."/>
            <person name="Rabus R."/>
            <person name="Schlesner H."/>
            <person name="Amann R."/>
            <person name="Reinhardt R."/>
        </authorList>
    </citation>
    <scope>NUCLEOTIDE SEQUENCE [LARGE SCALE GENOMIC DNA]</scope>
    <source>
        <strain evidence="12">DSM 10527 / NCIMB 13988 / SH1</strain>
    </source>
</reference>
<comment type="function">
    <text evidence="9">Part of the twin-arginine translocation (Tat) system that transports large folded proteins containing a characteristic twin-arginine motif in their signal peptide across membranes. TatA could form the protein-conducting channel of the Tat system.</text>
</comment>
<keyword evidence="3 9" id="KW-1003">Cell membrane</keyword>
<feature type="region of interest" description="Disordered" evidence="10">
    <location>
        <begin position="79"/>
        <end position="100"/>
    </location>
</feature>